<feature type="domain" description="MADF" evidence="2">
    <location>
        <begin position="297"/>
        <end position="381"/>
    </location>
</feature>
<evidence type="ECO:0000259" key="2">
    <source>
        <dbReference type="PROSITE" id="PS51029"/>
    </source>
</evidence>
<evidence type="ECO:0000313" key="4">
    <source>
        <dbReference type="Proteomes" id="UP001620626"/>
    </source>
</evidence>
<feature type="region of interest" description="Disordered" evidence="1">
    <location>
        <begin position="101"/>
        <end position="147"/>
    </location>
</feature>
<comment type="caution">
    <text evidence="3">The sequence shown here is derived from an EMBL/GenBank/DDBJ whole genome shotgun (WGS) entry which is preliminary data.</text>
</comment>
<dbReference type="AlphaFoldDB" id="A0ABD2MB57"/>
<proteinExistence type="predicted"/>
<dbReference type="PROSITE" id="PS51029">
    <property type="entry name" value="MADF"/>
    <property type="match status" value="1"/>
</dbReference>
<dbReference type="Proteomes" id="UP001620626">
    <property type="component" value="Unassembled WGS sequence"/>
</dbReference>
<feature type="region of interest" description="Disordered" evidence="1">
    <location>
        <begin position="390"/>
        <end position="444"/>
    </location>
</feature>
<reference evidence="3 4" key="1">
    <citation type="submission" date="2024-10" db="EMBL/GenBank/DDBJ databases">
        <authorList>
            <person name="Kim D."/>
        </authorList>
    </citation>
    <scope>NUCLEOTIDE SEQUENCE [LARGE SCALE GENOMIC DNA]</scope>
    <source>
        <strain evidence="3">BH-2024</strain>
    </source>
</reference>
<dbReference type="InterPro" id="IPR039353">
    <property type="entry name" value="TF_Adf1"/>
</dbReference>
<dbReference type="InterPro" id="IPR006578">
    <property type="entry name" value="MADF-dom"/>
</dbReference>
<evidence type="ECO:0000313" key="3">
    <source>
        <dbReference type="EMBL" id="KAL3124760.1"/>
    </source>
</evidence>
<feature type="compositionally biased region" description="Polar residues" evidence="1">
    <location>
        <begin position="111"/>
        <end position="125"/>
    </location>
</feature>
<feature type="region of interest" description="Disordered" evidence="1">
    <location>
        <begin position="181"/>
        <end position="233"/>
    </location>
</feature>
<dbReference type="SMART" id="SM00595">
    <property type="entry name" value="MADF"/>
    <property type="match status" value="1"/>
</dbReference>
<accession>A0ABD2MB57</accession>
<feature type="region of interest" description="Disordered" evidence="1">
    <location>
        <begin position="462"/>
        <end position="512"/>
    </location>
</feature>
<feature type="region of interest" description="Disordered" evidence="1">
    <location>
        <begin position="535"/>
        <end position="568"/>
    </location>
</feature>
<feature type="compositionally biased region" description="Low complexity" evidence="1">
    <location>
        <begin position="490"/>
        <end position="509"/>
    </location>
</feature>
<keyword evidence="4" id="KW-1185">Reference proteome</keyword>
<feature type="compositionally biased region" description="Gly residues" evidence="1">
    <location>
        <begin position="1"/>
        <end position="22"/>
    </location>
</feature>
<sequence length="621" mass="67972">MTTEGGGGIGRSGLCGCGGAGGRQANRSRSFAGRGDLGPRQSAVAASPPPLSPILRRPSPARPTKHSFISSTRRGKATRPPADAPPPILVLCFLLLGESGGEAREGPSARPTASSSSVVLPTIGNSSRTPTERHPPPPHPSTTYGGETFNWEKLMKRRFINEKIVKKGKLVEEIDDGMTMEEEEPFEKVPKMEEAPEEKEEEKVANEEKEEEVREEEEEEEGAAENGAENGRSEANELDSAFPAMISNLFGTHPLRTAIKKKRPSQRRGNAEEEIFHSTNDCHGKFDAKDTRNFNSSLVEEVSRHPALFDFTRDEYKSTEARNRHWAEVAEEMQQSVEFVRTRWKTLRDRFKKEVRRQHQCVEGPIWQHYDKMLYLLPFIRDKDDSAEVGTTVSNGSVGIRSKNGARRAEGPTDNGTDRGTTLWHGEREQKRRTNNGNLLHPPPINSCTAAILDLAMSAVTKLSPPPTDEMPSSEGRQCAASEGVPGQEASSSSSDMVGSSSSASSASSLGGGSGTAIVTTSLLRPFPCASLTHAHHQRTHLAKEPKRNAEESEGGAGGTAETKWQQDDRDEDELFCKIVYRKLCRIGDERLKEYAKARIIDLLVDVQYGGSAGTADGAYQ</sequence>
<protein>
    <recommendedName>
        <fullName evidence="2">MADF domain-containing protein</fullName>
    </recommendedName>
</protein>
<dbReference type="EMBL" id="JBICBT010000064">
    <property type="protein sequence ID" value="KAL3124760.1"/>
    <property type="molecule type" value="Genomic_DNA"/>
</dbReference>
<feature type="compositionally biased region" description="Basic and acidic residues" evidence="1">
    <location>
        <begin position="542"/>
        <end position="551"/>
    </location>
</feature>
<dbReference type="PANTHER" id="PTHR12243:SF67">
    <property type="entry name" value="COREPRESSOR OF PANGOLIN, ISOFORM A-RELATED"/>
    <property type="match status" value="1"/>
</dbReference>
<evidence type="ECO:0000256" key="1">
    <source>
        <dbReference type="SAM" id="MobiDB-lite"/>
    </source>
</evidence>
<feature type="region of interest" description="Disordered" evidence="1">
    <location>
        <begin position="1"/>
        <end position="84"/>
    </location>
</feature>
<gene>
    <name evidence="3" type="ORF">niasHT_001597</name>
</gene>
<name>A0ABD2MB57_9BILA</name>
<dbReference type="PANTHER" id="PTHR12243">
    <property type="entry name" value="MADF DOMAIN TRANSCRIPTION FACTOR"/>
    <property type="match status" value="1"/>
</dbReference>
<feature type="compositionally biased region" description="Acidic residues" evidence="1">
    <location>
        <begin position="208"/>
        <end position="223"/>
    </location>
</feature>
<dbReference type="Pfam" id="PF10545">
    <property type="entry name" value="MADF_DNA_bdg"/>
    <property type="match status" value="1"/>
</dbReference>
<organism evidence="3 4">
    <name type="scientific">Heterodera trifolii</name>
    <dbReference type="NCBI Taxonomy" id="157864"/>
    <lineage>
        <taxon>Eukaryota</taxon>
        <taxon>Metazoa</taxon>
        <taxon>Ecdysozoa</taxon>
        <taxon>Nematoda</taxon>
        <taxon>Chromadorea</taxon>
        <taxon>Rhabditida</taxon>
        <taxon>Tylenchina</taxon>
        <taxon>Tylenchomorpha</taxon>
        <taxon>Tylenchoidea</taxon>
        <taxon>Heteroderidae</taxon>
        <taxon>Heteroderinae</taxon>
        <taxon>Heterodera</taxon>
    </lineage>
</organism>